<organism evidence="2 3">
    <name type="scientific">Tuber magnatum</name>
    <name type="common">white Piedmont truffle</name>
    <dbReference type="NCBI Taxonomy" id="42249"/>
    <lineage>
        <taxon>Eukaryota</taxon>
        <taxon>Fungi</taxon>
        <taxon>Dikarya</taxon>
        <taxon>Ascomycota</taxon>
        <taxon>Pezizomycotina</taxon>
        <taxon>Pezizomycetes</taxon>
        <taxon>Pezizales</taxon>
        <taxon>Tuberaceae</taxon>
        <taxon>Tuber</taxon>
    </lineage>
</organism>
<dbReference type="AlphaFoldDB" id="A0A317STC5"/>
<dbReference type="Proteomes" id="UP000246991">
    <property type="component" value="Unassembled WGS sequence"/>
</dbReference>
<keyword evidence="3" id="KW-1185">Reference proteome</keyword>
<feature type="domain" description="DDE-1" evidence="1">
    <location>
        <begin position="1"/>
        <end position="57"/>
    </location>
</feature>
<dbReference type="EMBL" id="PYWC01000029">
    <property type="protein sequence ID" value="PWW76877.1"/>
    <property type="molecule type" value="Genomic_DNA"/>
</dbReference>
<proteinExistence type="predicted"/>
<gene>
    <name evidence="2" type="ORF">C7212DRAFT_190233</name>
</gene>
<evidence type="ECO:0000313" key="2">
    <source>
        <dbReference type="EMBL" id="PWW76877.1"/>
    </source>
</evidence>
<dbReference type="OrthoDB" id="5425161at2759"/>
<feature type="non-terminal residue" evidence="2">
    <location>
        <position position="1"/>
    </location>
</feature>
<evidence type="ECO:0000259" key="1">
    <source>
        <dbReference type="Pfam" id="PF03184"/>
    </source>
</evidence>
<reference evidence="2 3" key="1">
    <citation type="submission" date="2018-03" db="EMBL/GenBank/DDBJ databases">
        <title>Genomes of Pezizomycetes fungi and the evolution of truffles.</title>
        <authorList>
            <person name="Murat C."/>
            <person name="Payen T."/>
            <person name="Noel B."/>
            <person name="Kuo A."/>
            <person name="Martin F.M."/>
        </authorList>
    </citation>
    <scope>NUCLEOTIDE SEQUENCE [LARGE SCALE GENOMIC DNA]</scope>
    <source>
        <strain evidence="2">091103-1</strain>
    </source>
</reference>
<accession>A0A317STC5</accession>
<comment type="caution">
    <text evidence="2">The sequence shown here is derived from an EMBL/GenBank/DDBJ whole genome shotgun (WGS) entry which is preliminary data.</text>
</comment>
<dbReference type="Pfam" id="PF03184">
    <property type="entry name" value="DDE_1"/>
    <property type="match status" value="1"/>
</dbReference>
<name>A0A317STC5_9PEZI</name>
<dbReference type="GO" id="GO:0003676">
    <property type="term" value="F:nucleic acid binding"/>
    <property type="evidence" value="ECO:0007669"/>
    <property type="project" value="InterPro"/>
</dbReference>
<protein>
    <recommendedName>
        <fullName evidence="1">DDE-1 domain-containing protein</fullName>
    </recommendedName>
</protein>
<evidence type="ECO:0000313" key="3">
    <source>
        <dbReference type="Proteomes" id="UP000246991"/>
    </source>
</evidence>
<sequence length="60" mass="7164">ILILDWHWSHTRLDFLWECPQANMDPLFLPAYSSYILQPLDLGTFTPLKSYHCKYIIKLP</sequence>
<dbReference type="InterPro" id="IPR004875">
    <property type="entry name" value="DDE_SF_endonuclease_dom"/>
</dbReference>